<dbReference type="Proteomes" id="UP000566819">
    <property type="component" value="Unassembled WGS sequence"/>
</dbReference>
<dbReference type="PANTHER" id="PTHR38795:SF1">
    <property type="entry name" value="DUF6604 DOMAIN-CONTAINING PROTEIN"/>
    <property type="match status" value="1"/>
</dbReference>
<dbReference type="InterPro" id="IPR046539">
    <property type="entry name" value="DUF6604"/>
</dbReference>
<evidence type="ECO:0000313" key="4">
    <source>
        <dbReference type="Proteomes" id="UP000566819"/>
    </source>
</evidence>
<dbReference type="OrthoDB" id="3640263at2759"/>
<evidence type="ECO:0000256" key="1">
    <source>
        <dbReference type="SAM" id="MobiDB-lite"/>
    </source>
</evidence>
<accession>A0A8H4RSE2</accession>
<dbReference type="PANTHER" id="PTHR38795">
    <property type="entry name" value="DUF6604 DOMAIN-CONTAINING PROTEIN"/>
    <property type="match status" value="1"/>
</dbReference>
<evidence type="ECO:0000259" key="2">
    <source>
        <dbReference type="Pfam" id="PF20253"/>
    </source>
</evidence>
<keyword evidence="4" id="KW-1185">Reference proteome</keyword>
<feature type="domain" description="DUF6604" evidence="2">
    <location>
        <begin position="12"/>
        <end position="257"/>
    </location>
</feature>
<organism evidence="3 4">
    <name type="scientific">Cudoniella acicularis</name>
    <dbReference type="NCBI Taxonomy" id="354080"/>
    <lineage>
        <taxon>Eukaryota</taxon>
        <taxon>Fungi</taxon>
        <taxon>Dikarya</taxon>
        <taxon>Ascomycota</taxon>
        <taxon>Pezizomycotina</taxon>
        <taxon>Leotiomycetes</taxon>
        <taxon>Helotiales</taxon>
        <taxon>Tricladiaceae</taxon>
        <taxon>Cudoniella</taxon>
    </lineage>
</organism>
<reference evidence="3 4" key="1">
    <citation type="submission" date="2020-03" db="EMBL/GenBank/DDBJ databases">
        <title>Draft Genome Sequence of Cudoniella acicularis.</title>
        <authorList>
            <person name="Buettner E."/>
            <person name="Kellner H."/>
        </authorList>
    </citation>
    <scope>NUCLEOTIDE SEQUENCE [LARGE SCALE GENOMIC DNA]</scope>
    <source>
        <strain evidence="3 4">DSM 108380</strain>
    </source>
</reference>
<feature type="region of interest" description="Disordered" evidence="1">
    <location>
        <begin position="40"/>
        <end position="66"/>
    </location>
</feature>
<name>A0A8H4RSE2_9HELO</name>
<dbReference type="Pfam" id="PF20253">
    <property type="entry name" value="DUF6604"/>
    <property type="match status" value="1"/>
</dbReference>
<comment type="caution">
    <text evidence="3">The sequence shown here is derived from an EMBL/GenBank/DDBJ whole genome shotgun (WGS) entry which is preliminary data.</text>
</comment>
<feature type="compositionally biased region" description="Basic residues" evidence="1">
    <location>
        <begin position="47"/>
        <end position="57"/>
    </location>
</feature>
<dbReference type="AlphaFoldDB" id="A0A8H4RSE2"/>
<gene>
    <name evidence="3" type="ORF">G7Y89_g2936</name>
</gene>
<sequence length="314" mass="35545">MALDPFLFGTYKQYKAGTNKVMTWLASRARETNLLSNLFPTESANKGKGRLKGKARAAKKETSEKHHVPLTDIPRIAESIASTKKTMAPNIIIRTLEEVIAARSACNKQQGQKDPSTQASNQKHQYFIEVLRETLRILEPLSRTSDQTKGTKAKADSTGVDKGVASLRNRFNYLEVDEPTEWTSSALPSKSNKVADTYKLEPTDDDISFAIFCLLKDLTDIRHYWAEYREHQIAFTTAALTMNTAISIFRRLNEEFISKFPQFDDHGVIIDYVYDGYRNPNCPDRGRYPKDSKEAAVMIMPLDPTMPLIIWAKA</sequence>
<protein>
    <recommendedName>
        <fullName evidence="2">DUF6604 domain-containing protein</fullName>
    </recommendedName>
</protein>
<evidence type="ECO:0000313" key="3">
    <source>
        <dbReference type="EMBL" id="KAF4635177.1"/>
    </source>
</evidence>
<dbReference type="EMBL" id="JAAMPI010000137">
    <property type="protein sequence ID" value="KAF4635177.1"/>
    <property type="molecule type" value="Genomic_DNA"/>
</dbReference>
<proteinExistence type="predicted"/>